<sequence length="163" mass="18056">MAILLAFPLLLSALSAQTLKVKQRSGNQTAYILSNIQKMTFQDGNVNIQEKDNTTVVHALDGLRHLNFFESTTTIDRVLKQENNANMVIYPNPFTDILNVDLRGSNDTEGSITIFCLNGRVLLTQKNNGSGPVALNLSHLPNGVFFCRYTSSTVNKSIKIIKK</sequence>
<dbReference type="NCBIfam" id="TIGR04183">
    <property type="entry name" value="Por_Secre_tail"/>
    <property type="match status" value="1"/>
</dbReference>
<evidence type="ECO:0000313" key="2">
    <source>
        <dbReference type="EMBL" id="GAO30340.1"/>
    </source>
</evidence>
<reference evidence="2 3" key="1">
    <citation type="journal article" date="2015" name="Microbes Environ.">
        <title>Distribution and evolution of nitrogen fixation genes in the phylum bacteroidetes.</title>
        <authorList>
            <person name="Inoue J."/>
            <person name="Oshima K."/>
            <person name="Suda W."/>
            <person name="Sakamoto M."/>
            <person name="Iino T."/>
            <person name="Noda S."/>
            <person name="Hongoh Y."/>
            <person name="Hattori M."/>
            <person name="Ohkuma M."/>
        </authorList>
    </citation>
    <scope>NUCLEOTIDE SEQUENCE [LARGE SCALE GENOMIC DNA]</scope>
    <source>
        <strain evidence="2">JCM 15548</strain>
    </source>
</reference>
<evidence type="ECO:0000259" key="1">
    <source>
        <dbReference type="Pfam" id="PF18962"/>
    </source>
</evidence>
<dbReference type="EMBL" id="BAZW01000022">
    <property type="protein sequence ID" value="GAO30340.1"/>
    <property type="molecule type" value="Genomic_DNA"/>
</dbReference>
<name>A0A0E9LZN8_9BACT</name>
<feature type="domain" description="Secretion system C-terminal sorting" evidence="1">
    <location>
        <begin position="89"/>
        <end position="160"/>
    </location>
</feature>
<dbReference type="InterPro" id="IPR026444">
    <property type="entry name" value="Secre_tail"/>
</dbReference>
<accession>A0A0E9LZN8</accession>
<evidence type="ECO:0000313" key="3">
    <source>
        <dbReference type="Proteomes" id="UP000032900"/>
    </source>
</evidence>
<dbReference type="Pfam" id="PF18962">
    <property type="entry name" value="Por_Secre_tail"/>
    <property type="match status" value="1"/>
</dbReference>
<organism evidence="2 3">
    <name type="scientific">Geofilum rubicundum JCM 15548</name>
    <dbReference type="NCBI Taxonomy" id="1236989"/>
    <lineage>
        <taxon>Bacteria</taxon>
        <taxon>Pseudomonadati</taxon>
        <taxon>Bacteroidota</taxon>
        <taxon>Bacteroidia</taxon>
        <taxon>Marinilabiliales</taxon>
        <taxon>Marinilabiliaceae</taxon>
        <taxon>Geofilum</taxon>
    </lineage>
</organism>
<dbReference type="Proteomes" id="UP000032900">
    <property type="component" value="Unassembled WGS sequence"/>
</dbReference>
<dbReference type="AlphaFoldDB" id="A0A0E9LZN8"/>
<protein>
    <recommendedName>
        <fullName evidence="1">Secretion system C-terminal sorting domain-containing protein</fullName>
    </recommendedName>
</protein>
<proteinExistence type="predicted"/>
<gene>
    <name evidence="2" type="ORF">JCM15548_12603</name>
</gene>
<comment type="caution">
    <text evidence="2">The sequence shown here is derived from an EMBL/GenBank/DDBJ whole genome shotgun (WGS) entry which is preliminary data.</text>
</comment>
<keyword evidence="3" id="KW-1185">Reference proteome</keyword>